<name>A0A951UBD7_9CYAN</name>
<feature type="region of interest" description="Disordered" evidence="1">
    <location>
        <begin position="50"/>
        <end position="70"/>
    </location>
</feature>
<organism evidence="2 3">
    <name type="scientific">Symplocastrum torsivum CPER-KK1</name>
    <dbReference type="NCBI Taxonomy" id="450513"/>
    <lineage>
        <taxon>Bacteria</taxon>
        <taxon>Bacillati</taxon>
        <taxon>Cyanobacteriota</taxon>
        <taxon>Cyanophyceae</taxon>
        <taxon>Oscillatoriophycideae</taxon>
        <taxon>Oscillatoriales</taxon>
        <taxon>Microcoleaceae</taxon>
        <taxon>Symplocastrum</taxon>
    </lineage>
</organism>
<accession>A0A951UBD7</accession>
<dbReference type="EMBL" id="JAHHIF010000032">
    <property type="protein sequence ID" value="MBW4546945.1"/>
    <property type="molecule type" value="Genomic_DNA"/>
</dbReference>
<dbReference type="Proteomes" id="UP000753908">
    <property type="component" value="Unassembled WGS sequence"/>
</dbReference>
<evidence type="ECO:0000313" key="2">
    <source>
        <dbReference type="EMBL" id="MBW4546945.1"/>
    </source>
</evidence>
<protein>
    <submittedName>
        <fullName evidence="2">Uncharacterized protein</fullName>
    </submittedName>
</protein>
<evidence type="ECO:0000313" key="3">
    <source>
        <dbReference type="Proteomes" id="UP000753908"/>
    </source>
</evidence>
<proteinExistence type="predicted"/>
<reference evidence="2" key="2">
    <citation type="journal article" date="2022" name="Microbiol. Resour. Announc.">
        <title>Metagenome Sequencing to Explore Phylogenomics of Terrestrial Cyanobacteria.</title>
        <authorList>
            <person name="Ward R.D."/>
            <person name="Stajich J.E."/>
            <person name="Johansen J.R."/>
            <person name="Huntemann M."/>
            <person name="Clum A."/>
            <person name="Foster B."/>
            <person name="Foster B."/>
            <person name="Roux S."/>
            <person name="Palaniappan K."/>
            <person name="Varghese N."/>
            <person name="Mukherjee S."/>
            <person name="Reddy T.B.K."/>
            <person name="Daum C."/>
            <person name="Copeland A."/>
            <person name="Chen I.A."/>
            <person name="Ivanova N.N."/>
            <person name="Kyrpides N.C."/>
            <person name="Shapiro N."/>
            <person name="Eloe-Fadrosh E.A."/>
            <person name="Pietrasiak N."/>
        </authorList>
    </citation>
    <scope>NUCLEOTIDE SEQUENCE</scope>
    <source>
        <strain evidence="2">CPER-KK1</strain>
    </source>
</reference>
<evidence type="ECO:0000256" key="1">
    <source>
        <dbReference type="SAM" id="MobiDB-lite"/>
    </source>
</evidence>
<comment type="caution">
    <text evidence="2">The sequence shown here is derived from an EMBL/GenBank/DDBJ whole genome shotgun (WGS) entry which is preliminary data.</text>
</comment>
<dbReference type="AlphaFoldDB" id="A0A951UBD7"/>
<reference evidence="2" key="1">
    <citation type="submission" date="2021-05" db="EMBL/GenBank/DDBJ databases">
        <authorList>
            <person name="Pietrasiak N."/>
            <person name="Ward R."/>
            <person name="Stajich J.E."/>
            <person name="Kurbessoian T."/>
        </authorList>
    </citation>
    <scope>NUCLEOTIDE SEQUENCE</scope>
    <source>
        <strain evidence="2">CPER-KK1</strain>
    </source>
</reference>
<feature type="compositionally biased region" description="Basic and acidic residues" evidence="1">
    <location>
        <begin position="61"/>
        <end position="70"/>
    </location>
</feature>
<sequence length="70" mass="7698">MGGTKPEGEDYGHFLFQTAQNTGQWNDYPDTVEGLDGITPIAGYVVEYGGMAGDPSPSNRNEYHRSPYLK</sequence>
<gene>
    <name evidence="2" type="ORF">KME25_21250</name>
</gene>